<feature type="domain" description="MoaB/Mog" evidence="7">
    <location>
        <begin position="16"/>
        <end position="160"/>
    </location>
</feature>
<evidence type="ECO:0000256" key="5">
    <source>
        <dbReference type="ARBA" id="ARBA00023150"/>
    </source>
</evidence>
<keyword evidence="5 6" id="KW-0501">Molybdenum cofactor biosynthesis</keyword>
<protein>
    <recommendedName>
        <fullName evidence="4 6">Molybdenum cofactor biosynthesis protein B</fullName>
    </recommendedName>
</protein>
<gene>
    <name evidence="8" type="ORF">CD30_18180</name>
</gene>
<dbReference type="FunFam" id="3.40.980.10:FF:000006">
    <property type="entry name" value="Molybdenum cofactor biosynthesis protein B"/>
    <property type="match status" value="1"/>
</dbReference>
<organism evidence="8 9">
    <name type="scientific">Ureibacillus massiliensis 4400831 = CIP 108448 = CCUG 49529</name>
    <dbReference type="NCBI Taxonomy" id="1211035"/>
    <lineage>
        <taxon>Bacteria</taxon>
        <taxon>Bacillati</taxon>
        <taxon>Bacillota</taxon>
        <taxon>Bacilli</taxon>
        <taxon>Bacillales</taxon>
        <taxon>Caryophanaceae</taxon>
        <taxon>Ureibacillus</taxon>
    </lineage>
</organism>
<dbReference type="InterPro" id="IPR001453">
    <property type="entry name" value="MoaB/Mog_dom"/>
</dbReference>
<dbReference type="PANTHER" id="PTHR43232:SF2">
    <property type="entry name" value="MOLYBDENUM COFACTOR BIOSYNTHESIS PROTEIN B"/>
    <property type="match status" value="1"/>
</dbReference>
<sequence>MNFHHHKNDMNKINIMVLTISDTRDKETDKSGQLIIDLLKNTNYRLSIYQIVRDEKEVIKNTIIEGCEDSKIDVIITNGGTGLSKRDVTFETLNEIYEKPILGYGELFRFLSYQEIGSAAMLSRACAGIVKNTVIFSTPGSTNAVKLAMEKLILPEIQHIVSEIRKD</sequence>
<dbReference type="CDD" id="cd00886">
    <property type="entry name" value="MogA_MoaB"/>
    <property type="match status" value="1"/>
</dbReference>
<dbReference type="PROSITE" id="PS01078">
    <property type="entry name" value="MOCF_BIOSYNTHESIS_1"/>
    <property type="match status" value="1"/>
</dbReference>
<dbReference type="Pfam" id="PF00994">
    <property type="entry name" value="MoCF_biosynth"/>
    <property type="match status" value="1"/>
</dbReference>
<keyword evidence="9" id="KW-1185">Reference proteome</keyword>
<comment type="function">
    <text evidence="1 6">May be involved in the biosynthesis of molybdopterin.</text>
</comment>
<dbReference type="Proteomes" id="UP000030595">
    <property type="component" value="Unassembled WGS sequence"/>
</dbReference>
<evidence type="ECO:0000313" key="9">
    <source>
        <dbReference type="Proteomes" id="UP000030595"/>
    </source>
</evidence>
<dbReference type="AlphaFoldDB" id="A0A0A3JNN1"/>
<evidence type="ECO:0000256" key="6">
    <source>
        <dbReference type="PIRNR" id="PIRNR006443"/>
    </source>
</evidence>
<accession>A0A0A3JNN1</accession>
<dbReference type="RefSeq" id="WP_036179879.1">
    <property type="nucleotide sequence ID" value="NZ_AVCZ01000060.1"/>
</dbReference>
<evidence type="ECO:0000313" key="8">
    <source>
        <dbReference type="EMBL" id="KGR88637.1"/>
    </source>
</evidence>
<evidence type="ECO:0000256" key="1">
    <source>
        <dbReference type="ARBA" id="ARBA00003487"/>
    </source>
</evidence>
<dbReference type="UniPathway" id="UPA00344"/>
<dbReference type="eggNOG" id="COG0521">
    <property type="taxonomic scope" value="Bacteria"/>
</dbReference>
<comment type="pathway">
    <text evidence="2 6">Cofactor biosynthesis; molybdopterin biosynthesis.</text>
</comment>
<reference evidence="8 9" key="1">
    <citation type="submission" date="2014-02" db="EMBL/GenBank/DDBJ databases">
        <title>Draft genome sequence of Lysinibacillus massiliensis CCUG 49529.</title>
        <authorList>
            <person name="Zhang F."/>
            <person name="Wang G."/>
            <person name="Zhang L."/>
        </authorList>
    </citation>
    <scope>NUCLEOTIDE SEQUENCE [LARGE SCALE GENOMIC DNA]</scope>
    <source>
        <strain evidence="8 9">CCUG 49529</strain>
    </source>
</reference>
<dbReference type="NCBIfam" id="TIGR00177">
    <property type="entry name" value="molyb_syn"/>
    <property type="match status" value="1"/>
</dbReference>
<dbReference type="PANTHER" id="PTHR43232">
    <property type="entry name" value="MOLYBDENUM COFACTOR BIOSYNTHESIS PROTEIN B"/>
    <property type="match status" value="1"/>
</dbReference>
<dbReference type="InterPro" id="IPR008284">
    <property type="entry name" value="MoCF_biosynth_CS"/>
</dbReference>
<evidence type="ECO:0000259" key="7">
    <source>
        <dbReference type="SMART" id="SM00852"/>
    </source>
</evidence>
<comment type="similarity">
    <text evidence="3 6">Belongs to the MoaB/Mog family.</text>
</comment>
<dbReference type="SMART" id="SM00852">
    <property type="entry name" value="MoCF_biosynth"/>
    <property type="match status" value="1"/>
</dbReference>
<dbReference type="PIRSF" id="PIRSF006443">
    <property type="entry name" value="MoaB"/>
    <property type="match status" value="1"/>
</dbReference>
<comment type="caution">
    <text evidence="8">The sequence shown here is derived from an EMBL/GenBank/DDBJ whole genome shotgun (WGS) entry which is preliminary data.</text>
</comment>
<proteinExistence type="inferred from homology"/>
<dbReference type="EMBL" id="JPVQ01000060">
    <property type="protein sequence ID" value="KGR88637.1"/>
    <property type="molecule type" value="Genomic_DNA"/>
</dbReference>
<dbReference type="GO" id="GO:0006777">
    <property type="term" value="P:Mo-molybdopterin cofactor biosynthetic process"/>
    <property type="evidence" value="ECO:0007669"/>
    <property type="project" value="UniProtKB-UniRule"/>
</dbReference>
<dbReference type="InterPro" id="IPR012245">
    <property type="entry name" value="MoaB"/>
</dbReference>
<evidence type="ECO:0000256" key="2">
    <source>
        <dbReference type="ARBA" id="ARBA00005046"/>
    </source>
</evidence>
<evidence type="ECO:0000256" key="3">
    <source>
        <dbReference type="ARBA" id="ARBA00006112"/>
    </source>
</evidence>
<evidence type="ECO:0000256" key="4">
    <source>
        <dbReference type="ARBA" id="ARBA00015262"/>
    </source>
</evidence>
<dbReference type="InterPro" id="IPR036425">
    <property type="entry name" value="MoaB/Mog-like_dom_sf"/>
</dbReference>
<dbReference type="OrthoDB" id="9784492at2"/>
<name>A0A0A3JNN1_9BACL</name>
<dbReference type="GO" id="GO:0005829">
    <property type="term" value="C:cytosol"/>
    <property type="evidence" value="ECO:0007669"/>
    <property type="project" value="TreeGrafter"/>
</dbReference>
<dbReference type="SUPFAM" id="SSF53218">
    <property type="entry name" value="Molybdenum cofactor biosynthesis proteins"/>
    <property type="match status" value="1"/>
</dbReference>
<dbReference type="Gene3D" id="3.40.980.10">
    <property type="entry name" value="MoaB/Mog-like domain"/>
    <property type="match status" value="1"/>
</dbReference>